<evidence type="ECO:0000313" key="3">
    <source>
        <dbReference type="EMBL" id="MCI3243386.1"/>
    </source>
</evidence>
<name>A0ABS9XMT3_9ACTN</name>
<protein>
    <submittedName>
        <fullName evidence="3">DUF4232 domain-containing protein</fullName>
    </submittedName>
</protein>
<dbReference type="InterPro" id="IPR025326">
    <property type="entry name" value="DUF4232"/>
</dbReference>
<sequence length="269" mass="26547">MHASRTSTDTNTAPNNGASATNRPARTPRLLVSAAAVTLTALALTACQNGTGTKDEGAATTSASVTADLSAGGTGKAQDQSSATGGQTTGGKTGGSNGGGAQSGGGKSGSGTGSGSGKGASGTSASDKRALCNGSNTKVTVQTVSRPLNHMLITVENTGSKTCDLTYYPVLRFDEMQWAPTAMKDTQPQAVVTLAPGESGYAGALLSAADGSGEGGQTGHRLTVAFQGLTPNSSGGASAVPTLPAKGVYYDSSLTVTYWQQNMADALDS</sequence>
<evidence type="ECO:0000259" key="2">
    <source>
        <dbReference type="Pfam" id="PF14016"/>
    </source>
</evidence>
<evidence type="ECO:0000313" key="4">
    <source>
        <dbReference type="Proteomes" id="UP001165270"/>
    </source>
</evidence>
<feature type="compositionally biased region" description="Polar residues" evidence="1">
    <location>
        <begin position="1"/>
        <end position="24"/>
    </location>
</feature>
<evidence type="ECO:0000256" key="1">
    <source>
        <dbReference type="SAM" id="MobiDB-lite"/>
    </source>
</evidence>
<organism evidence="3 4">
    <name type="scientific">Streptomyces spinosisporus</name>
    <dbReference type="NCBI Taxonomy" id="2927582"/>
    <lineage>
        <taxon>Bacteria</taxon>
        <taxon>Bacillati</taxon>
        <taxon>Actinomycetota</taxon>
        <taxon>Actinomycetes</taxon>
        <taxon>Kitasatosporales</taxon>
        <taxon>Streptomycetaceae</taxon>
        <taxon>Streptomyces</taxon>
    </lineage>
</organism>
<feature type="region of interest" description="Disordered" evidence="1">
    <location>
        <begin position="69"/>
        <end position="131"/>
    </location>
</feature>
<comment type="caution">
    <text evidence="3">The sequence shown here is derived from an EMBL/GenBank/DDBJ whole genome shotgun (WGS) entry which is preliminary data.</text>
</comment>
<dbReference type="EMBL" id="JALDAX010000011">
    <property type="protein sequence ID" value="MCI3243386.1"/>
    <property type="molecule type" value="Genomic_DNA"/>
</dbReference>
<feature type="region of interest" description="Disordered" evidence="1">
    <location>
        <begin position="1"/>
        <end position="27"/>
    </location>
</feature>
<dbReference type="RefSeq" id="WP_242711604.1">
    <property type="nucleotide sequence ID" value="NZ_JALDAX010000011.1"/>
</dbReference>
<dbReference type="Pfam" id="PF14016">
    <property type="entry name" value="DUF4232"/>
    <property type="match status" value="1"/>
</dbReference>
<feature type="compositionally biased region" description="Gly residues" evidence="1">
    <location>
        <begin position="87"/>
        <end position="120"/>
    </location>
</feature>
<keyword evidence="4" id="KW-1185">Reference proteome</keyword>
<feature type="domain" description="DUF4232" evidence="2">
    <location>
        <begin position="132"/>
        <end position="260"/>
    </location>
</feature>
<accession>A0ABS9XMT3</accession>
<gene>
    <name evidence="3" type="ORF">MQN93_27045</name>
</gene>
<proteinExistence type="predicted"/>
<reference evidence="3" key="1">
    <citation type="submission" date="2022-03" db="EMBL/GenBank/DDBJ databases">
        <title>Streptomyces 7R015 and 7R016 isolated from Barleria lupulina in Thailand.</title>
        <authorList>
            <person name="Kanchanasin P."/>
            <person name="Phongsopitanun W."/>
            <person name="Tanasupawat S."/>
        </authorList>
    </citation>
    <scope>NUCLEOTIDE SEQUENCE</scope>
    <source>
        <strain evidence="3">7R016</strain>
    </source>
</reference>
<dbReference type="Proteomes" id="UP001165270">
    <property type="component" value="Unassembled WGS sequence"/>
</dbReference>